<dbReference type="AlphaFoldDB" id="A0A1L9U1E4"/>
<organism evidence="1 2">
    <name type="scientific">Aspergillus brasiliensis (strain CBS 101740 / IMI 381727 / IBT 21946)</name>
    <dbReference type="NCBI Taxonomy" id="767769"/>
    <lineage>
        <taxon>Eukaryota</taxon>
        <taxon>Fungi</taxon>
        <taxon>Dikarya</taxon>
        <taxon>Ascomycota</taxon>
        <taxon>Pezizomycotina</taxon>
        <taxon>Eurotiomycetes</taxon>
        <taxon>Eurotiomycetidae</taxon>
        <taxon>Eurotiales</taxon>
        <taxon>Aspergillaceae</taxon>
        <taxon>Aspergillus</taxon>
        <taxon>Aspergillus subgen. Circumdati</taxon>
    </lineage>
</organism>
<sequence length="184" mass="20687">DAYSHSRCHGASHEAALVCAYPLQTSTRLILSDIECLLMRTHSTCIYHPSGILVLSHVRSLLSNLTDVVVYLSGAWLDRSLESQDPNFLAPRLYWVRGAFLMTQNYADLVHTGKQSAWWPFVAMLQFLAHEINLSIQTLHAFPASSPPRPLPRMNTPLSQSLNEVHTNFVLVSLVEWIGQTNPH</sequence>
<protein>
    <submittedName>
        <fullName evidence="1">Uncharacterized protein</fullName>
    </submittedName>
</protein>
<dbReference type="VEuPathDB" id="FungiDB:ASPBRDRAFT_673845"/>
<dbReference type="GeneID" id="93581368"/>
<name>A0A1L9U1E4_ASPBC</name>
<accession>A0A1L9U1E4</accession>
<evidence type="ECO:0000313" key="2">
    <source>
        <dbReference type="Proteomes" id="UP000184499"/>
    </source>
</evidence>
<feature type="non-terminal residue" evidence="1">
    <location>
        <position position="1"/>
    </location>
</feature>
<dbReference type="RefSeq" id="XP_067472730.1">
    <property type="nucleotide sequence ID" value="XM_067628880.1"/>
</dbReference>
<keyword evidence="2" id="KW-1185">Reference proteome</keyword>
<dbReference type="EMBL" id="KV878733">
    <property type="protein sequence ID" value="OJJ65479.1"/>
    <property type="molecule type" value="Genomic_DNA"/>
</dbReference>
<evidence type="ECO:0000313" key="1">
    <source>
        <dbReference type="EMBL" id="OJJ65479.1"/>
    </source>
</evidence>
<gene>
    <name evidence="1" type="ORF">ASPBRDRAFT_673845</name>
</gene>
<reference evidence="2" key="1">
    <citation type="journal article" date="2017" name="Genome Biol.">
        <title>Comparative genomics reveals high biological diversity and specific adaptations in the industrially and medically important fungal genus Aspergillus.</title>
        <authorList>
            <person name="de Vries R.P."/>
            <person name="Riley R."/>
            <person name="Wiebenga A."/>
            <person name="Aguilar-Osorio G."/>
            <person name="Amillis S."/>
            <person name="Uchima C.A."/>
            <person name="Anderluh G."/>
            <person name="Asadollahi M."/>
            <person name="Askin M."/>
            <person name="Barry K."/>
            <person name="Battaglia E."/>
            <person name="Bayram O."/>
            <person name="Benocci T."/>
            <person name="Braus-Stromeyer S.A."/>
            <person name="Caldana C."/>
            <person name="Canovas D."/>
            <person name="Cerqueira G.C."/>
            <person name="Chen F."/>
            <person name="Chen W."/>
            <person name="Choi C."/>
            <person name="Clum A."/>
            <person name="Dos Santos R.A."/>
            <person name="Damasio A.R."/>
            <person name="Diallinas G."/>
            <person name="Emri T."/>
            <person name="Fekete E."/>
            <person name="Flipphi M."/>
            <person name="Freyberg S."/>
            <person name="Gallo A."/>
            <person name="Gournas C."/>
            <person name="Habgood R."/>
            <person name="Hainaut M."/>
            <person name="Harispe M.L."/>
            <person name="Henrissat B."/>
            <person name="Hilden K.S."/>
            <person name="Hope R."/>
            <person name="Hossain A."/>
            <person name="Karabika E."/>
            <person name="Karaffa L."/>
            <person name="Karanyi Z."/>
            <person name="Krasevec N."/>
            <person name="Kuo A."/>
            <person name="Kusch H."/>
            <person name="LaButti K."/>
            <person name="Lagendijk E.L."/>
            <person name="Lapidus A."/>
            <person name="Levasseur A."/>
            <person name="Lindquist E."/>
            <person name="Lipzen A."/>
            <person name="Logrieco A.F."/>
            <person name="MacCabe A."/>
            <person name="Maekelae M.R."/>
            <person name="Malavazi I."/>
            <person name="Melin P."/>
            <person name="Meyer V."/>
            <person name="Mielnichuk N."/>
            <person name="Miskei M."/>
            <person name="Molnar A.P."/>
            <person name="Mule G."/>
            <person name="Ngan C.Y."/>
            <person name="Orejas M."/>
            <person name="Orosz E."/>
            <person name="Ouedraogo J.P."/>
            <person name="Overkamp K.M."/>
            <person name="Park H.-S."/>
            <person name="Perrone G."/>
            <person name="Piumi F."/>
            <person name="Punt P.J."/>
            <person name="Ram A.F."/>
            <person name="Ramon A."/>
            <person name="Rauscher S."/>
            <person name="Record E."/>
            <person name="Riano-Pachon D.M."/>
            <person name="Robert V."/>
            <person name="Roehrig J."/>
            <person name="Ruller R."/>
            <person name="Salamov A."/>
            <person name="Salih N.S."/>
            <person name="Samson R.A."/>
            <person name="Sandor E."/>
            <person name="Sanguinetti M."/>
            <person name="Schuetze T."/>
            <person name="Sepcic K."/>
            <person name="Shelest E."/>
            <person name="Sherlock G."/>
            <person name="Sophianopoulou V."/>
            <person name="Squina F.M."/>
            <person name="Sun H."/>
            <person name="Susca A."/>
            <person name="Todd R.B."/>
            <person name="Tsang A."/>
            <person name="Unkles S.E."/>
            <person name="van de Wiele N."/>
            <person name="van Rossen-Uffink D."/>
            <person name="Oliveira J.V."/>
            <person name="Vesth T.C."/>
            <person name="Visser J."/>
            <person name="Yu J.-H."/>
            <person name="Zhou M."/>
            <person name="Andersen M.R."/>
            <person name="Archer D.B."/>
            <person name="Baker S.E."/>
            <person name="Benoit I."/>
            <person name="Brakhage A.A."/>
            <person name="Braus G.H."/>
            <person name="Fischer R."/>
            <person name="Frisvad J.C."/>
            <person name="Goldman G.H."/>
            <person name="Houbraken J."/>
            <person name="Oakley B."/>
            <person name="Pocsi I."/>
            <person name="Scazzocchio C."/>
            <person name="Seiboth B."/>
            <person name="vanKuyk P.A."/>
            <person name="Wortman J."/>
            <person name="Dyer P.S."/>
            <person name="Grigoriev I.V."/>
        </authorList>
    </citation>
    <scope>NUCLEOTIDE SEQUENCE [LARGE SCALE GENOMIC DNA]</scope>
    <source>
        <strain evidence="2">CBS 101740 / IMI 381727 / IBT 21946</strain>
    </source>
</reference>
<dbReference type="Proteomes" id="UP000184499">
    <property type="component" value="Unassembled WGS sequence"/>
</dbReference>
<proteinExistence type="predicted"/>